<keyword evidence="2" id="KW-1185">Reference proteome</keyword>
<dbReference type="Proteomes" id="UP000789920">
    <property type="component" value="Unassembled WGS sequence"/>
</dbReference>
<accession>A0ACA9P1R1</accession>
<organism evidence="1 2">
    <name type="scientific">Racocetra persica</name>
    <dbReference type="NCBI Taxonomy" id="160502"/>
    <lineage>
        <taxon>Eukaryota</taxon>
        <taxon>Fungi</taxon>
        <taxon>Fungi incertae sedis</taxon>
        <taxon>Mucoromycota</taxon>
        <taxon>Glomeromycotina</taxon>
        <taxon>Glomeromycetes</taxon>
        <taxon>Diversisporales</taxon>
        <taxon>Gigasporaceae</taxon>
        <taxon>Racocetra</taxon>
    </lineage>
</organism>
<evidence type="ECO:0000313" key="2">
    <source>
        <dbReference type="Proteomes" id="UP000789920"/>
    </source>
</evidence>
<sequence>MNTQYCTAHKSISYKLVFGQLPHCDTNLANILENEKSLNNHTLVSEDSQSSIVSEINSETLESELNEIYFEKLQEVESELDEIYFEKSYRVDSDTEQNNYSDVDINETQEIDDVGEIQDNADEIQDNANEIQDDADKIKDDNDDYDIQKYYNSEIEECSKNTLTPEIIEIVDLDDDSSENQRYTWQEKEK</sequence>
<gene>
    <name evidence="1" type="ORF">RPERSI_LOCUS9241</name>
</gene>
<dbReference type="EMBL" id="CAJVQC010017316">
    <property type="protein sequence ID" value="CAG8683804.1"/>
    <property type="molecule type" value="Genomic_DNA"/>
</dbReference>
<proteinExistence type="predicted"/>
<reference evidence="1" key="1">
    <citation type="submission" date="2021-06" db="EMBL/GenBank/DDBJ databases">
        <authorList>
            <person name="Kallberg Y."/>
            <person name="Tangrot J."/>
            <person name="Rosling A."/>
        </authorList>
    </citation>
    <scope>NUCLEOTIDE SEQUENCE</scope>
    <source>
        <strain evidence="1">MA461A</strain>
    </source>
</reference>
<evidence type="ECO:0000313" key="1">
    <source>
        <dbReference type="EMBL" id="CAG8683804.1"/>
    </source>
</evidence>
<protein>
    <submittedName>
        <fullName evidence="1">4612_t:CDS:1</fullName>
    </submittedName>
</protein>
<comment type="caution">
    <text evidence="1">The sequence shown here is derived from an EMBL/GenBank/DDBJ whole genome shotgun (WGS) entry which is preliminary data.</text>
</comment>
<name>A0ACA9P1R1_9GLOM</name>